<dbReference type="Gene3D" id="3.40.50.1820">
    <property type="entry name" value="alpha/beta hydrolase"/>
    <property type="match status" value="1"/>
</dbReference>
<reference evidence="3" key="1">
    <citation type="submission" date="2016-08" db="EMBL/GenBank/DDBJ databases">
        <title>Complete Genome Seqeunce of Paenibacillus sp. nov. IHBB 9852 from high altitute lake of Indian trans-Himalayas.</title>
        <authorList>
            <person name="Kiran S."/>
            <person name="Swarnkar M.K."/>
            <person name="Rana A."/>
            <person name="Tewari R."/>
            <person name="Gulati A."/>
        </authorList>
    </citation>
    <scope>NUCLEOTIDE SEQUENCE [LARGE SCALE GENOMIC DNA]</scope>
    <source>
        <strain evidence="3">IHBB 9852</strain>
    </source>
</reference>
<dbReference type="InterPro" id="IPR000073">
    <property type="entry name" value="AB_hydrolase_1"/>
</dbReference>
<dbReference type="AlphaFoldDB" id="A0A1B2DZR4"/>
<sequence length="251" mass="28306">MDLYYEIHGSGKPILMIHSGGADSRDWSLITPLLQHRFQVITMDGRGIGNSPSPVEQPNYILDVLSLLDHLNLPQAAIVGHSMGGQIATEFAIHYPERVSELVLIAPALSGYPYSDEFQDYMKHVDEAAPDVELMIERSIGAPSYKVARSSPQRELMVDMLRRHFMRTFTWPAAAFAPIWPAPPAYERLEEIRARTLFIIGDQELPDNLLVAESFERVPDIRFIRMTGADHMVTLTHPEAVSQHISDFVED</sequence>
<dbReference type="EMBL" id="CP016809">
    <property type="protein sequence ID" value="ANY73183.1"/>
    <property type="molecule type" value="Genomic_DNA"/>
</dbReference>
<dbReference type="Pfam" id="PF12697">
    <property type="entry name" value="Abhydrolase_6"/>
    <property type="match status" value="1"/>
</dbReference>
<name>A0A1B2DZR4_9BACL</name>
<dbReference type="SUPFAM" id="SSF53474">
    <property type="entry name" value="alpha/beta-Hydrolases"/>
    <property type="match status" value="1"/>
</dbReference>
<feature type="domain" description="AB hydrolase-1" evidence="2">
    <location>
        <begin position="14"/>
        <end position="242"/>
    </location>
</feature>
<dbReference type="KEGG" id="pib:BBD41_11620"/>
<dbReference type="InterPro" id="IPR000639">
    <property type="entry name" value="Epox_hydrolase-like"/>
</dbReference>
<protein>
    <submittedName>
        <fullName evidence="3">Hydrolase</fullName>
    </submittedName>
</protein>
<dbReference type="PANTHER" id="PTHR43798">
    <property type="entry name" value="MONOACYLGLYCEROL LIPASE"/>
    <property type="match status" value="1"/>
</dbReference>
<gene>
    <name evidence="3" type="ORF">BBD41_11620</name>
</gene>
<evidence type="ECO:0000256" key="1">
    <source>
        <dbReference type="ARBA" id="ARBA00022801"/>
    </source>
</evidence>
<dbReference type="InterPro" id="IPR050266">
    <property type="entry name" value="AB_hydrolase_sf"/>
</dbReference>
<evidence type="ECO:0000259" key="2">
    <source>
        <dbReference type="Pfam" id="PF12697"/>
    </source>
</evidence>
<dbReference type="InterPro" id="IPR029058">
    <property type="entry name" value="AB_hydrolase_fold"/>
</dbReference>
<dbReference type="PANTHER" id="PTHR43798:SF31">
    <property type="entry name" value="AB HYDROLASE SUPERFAMILY PROTEIN YCLE"/>
    <property type="match status" value="1"/>
</dbReference>
<keyword evidence="1 3" id="KW-0378">Hydrolase</keyword>
<evidence type="ECO:0000313" key="3">
    <source>
        <dbReference type="EMBL" id="ANY73183.1"/>
    </source>
</evidence>
<dbReference type="GO" id="GO:0016020">
    <property type="term" value="C:membrane"/>
    <property type="evidence" value="ECO:0007669"/>
    <property type="project" value="TreeGrafter"/>
</dbReference>
<organism evidence="3">
    <name type="scientific">Paenibacillus ihbetae</name>
    <dbReference type="NCBI Taxonomy" id="1870820"/>
    <lineage>
        <taxon>Bacteria</taxon>
        <taxon>Bacillati</taxon>
        <taxon>Bacillota</taxon>
        <taxon>Bacilli</taxon>
        <taxon>Bacillales</taxon>
        <taxon>Paenibacillaceae</taxon>
        <taxon>Paenibacillus</taxon>
    </lineage>
</organism>
<proteinExistence type="predicted"/>
<dbReference type="RefSeq" id="WP_099477697.1">
    <property type="nucleotide sequence ID" value="NZ_CP016809.1"/>
</dbReference>
<dbReference type="GO" id="GO:0016787">
    <property type="term" value="F:hydrolase activity"/>
    <property type="evidence" value="ECO:0007669"/>
    <property type="project" value="UniProtKB-KW"/>
</dbReference>
<dbReference type="PRINTS" id="PR00412">
    <property type="entry name" value="EPOXHYDRLASE"/>
</dbReference>
<accession>A0A1B2DZR4</accession>
<dbReference type="PRINTS" id="PR00111">
    <property type="entry name" value="ABHYDROLASE"/>
</dbReference>